<dbReference type="GO" id="GO:0016989">
    <property type="term" value="F:sigma factor antagonist activity"/>
    <property type="evidence" value="ECO:0007669"/>
    <property type="project" value="TreeGrafter"/>
</dbReference>
<dbReference type="FunFam" id="2.60.120.1440:FF:000001">
    <property type="entry name" value="Putative anti-sigma factor"/>
    <property type="match status" value="1"/>
</dbReference>
<evidence type="ECO:0000313" key="4">
    <source>
        <dbReference type="EMBL" id="SMO33664.1"/>
    </source>
</evidence>
<keyword evidence="5" id="KW-1185">Reference proteome</keyword>
<reference evidence="4 5" key="1">
    <citation type="submission" date="2017-05" db="EMBL/GenBank/DDBJ databases">
        <authorList>
            <person name="Varghese N."/>
            <person name="Submissions S."/>
        </authorList>
    </citation>
    <scope>NUCLEOTIDE SEQUENCE [LARGE SCALE GENOMIC DNA]</scope>
    <source>
        <strain evidence="4 5">DSM 21342</strain>
    </source>
</reference>
<dbReference type="EMBL" id="FXSZ01000001">
    <property type="protein sequence ID" value="SMO33664.1"/>
    <property type="molecule type" value="Genomic_DNA"/>
</dbReference>
<dbReference type="Gene3D" id="3.55.50.30">
    <property type="match status" value="1"/>
</dbReference>
<keyword evidence="1" id="KW-0472">Membrane</keyword>
<dbReference type="PANTHER" id="PTHR30273">
    <property type="entry name" value="PERIPLASMIC SIGNAL SENSOR AND SIGMA FACTOR ACTIVATOR FECR-RELATED"/>
    <property type="match status" value="1"/>
</dbReference>
<evidence type="ECO:0000313" key="5">
    <source>
        <dbReference type="Proteomes" id="UP000315971"/>
    </source>
</evidence>
<organism evidence="4 5">
    <name type="scientific">Solitalea koreensis</name>
    <dbReference type="NCBI Taxonomy" id="543615"/>
    <lineage>
        <taxon>Bacteria</taxon>
        <taxon>Pseudomonadati</taxon>
        <taxon>Bacteroidota</taxon>
        <taxon>Sphingobacteriia</taxon>
        <taxon>Sphingobacteriales</taxon>
        <taxon>Sphingobacteriaceae</taxon>
        <taxon>Solitalea</taxon>
    </lineage>
</organism>
<feature type="transmembrane region" description="Helical" evidence="1">
    <location>
        <begin position="87"/>
        <end position="109"/>
    </location>
</feature>
<feature type="domain" description="FecR protein" evidence="2">
    <location>
        <begin position="185"/>
        <end position="281"/>
    </location>
</feature>
<dbReference type="AlphaFoldDB" id="A0A521AFS5"/>
<dbReference type="InterPro" id="IPR032508">
    <property type="entry name" value="FecR_C"/>
</dbReference>
<keyword evidence="1" id="KW-1133">Transmembrane helix</keyword>
<dbReference type="Pfam" id="PF16344">
    <property type="entry name" value="FecR_C"/>
    <property type="match status" value="1"/>
</dbReference>
<gene>
    <name evidence="4" type="ORF">SAMN06265350_101123</name>
</gene>
<evidence type="ECO:0000259" key="3">
    <source>
        <dbReference type="Pfam" id="PF16344"/>
    </source>
</evidence>
<keyword evidence="1" id="KW-0812">Transmembrane</keyword>
<dbReference type="Pfam" id="PF04773">
    <property type="entry name" value="FecR"/>
    <property type="match status" value="1"/>
</dbReference>
<dbReference type="Proteomes" id="UP000315971">
    <property type="component" value="Unassembled WGS sequence"/>
</dbReference>
<dbReference type="OrthoDB" id="1099963at2"/>
<dbReference type="Gene3D" id="2.60.120.1440">
    <property type="match status" value="1"/>
</dbReference>
<evidence type="ECO:0000259" key="2">
    <source>
        <dbReference type="Pfam" id="PF04773"/>
    </source>
</evidence>
<dbReference type="RefSeq" id="WP_142600586.1">
    <property type="nucleotide sequence ID" value="NZ_FXSZ01000001.1"/>
</dbReference>
<name>A0A521AFS5_9SPHI</name>
<proteinExistence type="predicted"/>
<dbReference type="InterPro" id="IPR012373">
    <property type="entry name" value="Ferrdict_sens_TM"/>
</dbReference>
<dbReference type="InterPro" id="IPR006860">
    <property type="entry name" value="FecR"/>
</dbReference>
<sequence>MEQSIYTLFSKYLEDRCSEQEIMLLLKYFKISEDDSALKQLILAELSRKEILDSNLPDVDQRLDLIYTNVESYIKQKAKSNVRAIRLWTRVAVAAVIALTISVGGYLYLSNLKQTFEQTPIYANEIAPGKNTATLILSNGKKIILSGAINGKLTSDAGVSIAKTDDGQITYEIKDIETASNKINTLSTARGETYQVRLPDGTTVTLNAASSLKYPVSFTSLKLRKVELTGEAYFEVAKDKTHPFVVKTNGQEVEVLGTHFNINAYSDEANIKTTLLEGSVRVSGNDQQVVLQPNQQAVFSNDIQVKNVDVENEIAWKSGDFVFDSDDLESIMRKISRWYNVDVLYDEKPDKKMHFGGIVSRGKNISAVLKIMESTGQVSFKVQGRKITVMKTK</sequence>
<accession>A0A521AFS5</accession>
<protein>
    <submittedName>
        <fullName evidence="4">FecR family protein</fullName>
    </submittedName>
</protein>
<evidence type="ECO:0000256" key="1">
    <source>
        <dbReference type="SAM" id="Phobius"/>
    </source>
</evidence>
<dbReference type="PANTHER" id="PTHR30273:SF2">
    <property type="entry name" value="PROTEIN FECR"/>
    <property type="match status" value="1"/>
</dbReference>
<feature type="domain" description="Protein FecR C-terminal" evidence="3">
    <location>
        <begin position="320"/>
        <end position="389"/>
    </location>
</feature>